<dbReference type="WBParaSite" id="TCONS_00015012.p1">
    <property type="protein sequence ID" value="TCONS_00015012.p1"/>
    <property type="gene ID" value="XLOC_010224"/>
</dbReference>
<evidence type="ECO:0000256" key="2">
    <source>
        <dbReference type="SAM" id="Phobius"/>
    </source>
</evidence>
<evidence type="ECO:0000313" key="5">
    <source>
        <dbReference type="WBParaSite" id="SSTP_0000849000.1"/>
    </source>
</evidence>
<name>A0A0K0EG80_STRER</name>
<evidence type="ECO:0000256" key="3">
    <source>
        <dbReference type="SAM" id="SignalP"/>
    </source>
</evidence>
<feature type="signal peptide" evidence="3">
    <location>
        <begin position="1"/>
        <end position="19"/>
    </location>
</feature>
<protein>
    <submittedName>
        <fullName evidence="5">ZP domain-containing protein</fullName>
    </submittedName>
</protein>
<dbReference type="WBParaSite" id="SSTP_0000849000.1">
    <property type="protein sequence ID" value="SSTP_0000849000.1"/>
    <property type="gene ID" value="SSTP_0000849000"/>
</dbReference>
<dbReference type="AlphaFoldDB" id="A0A0K0EG80"/>
<evidence type="ECO:0000313" key="4">
    <source>
        <dbReference type="Proteomes" id="UP000035681"/>
    </source>
</evidence>
<feature type="chain" id="PRO_5005327980" evidence="3">
    <location>
        <begin position="20"/>
        <end position="348"/>
    </location>
</feature>
<feature type="transmembrane region" description="Helical" evidence="2">
    <location>
        <begin position="311"/>
        <end position="334"/>
    </location>
</feature>
<reference evidence="5" key="1">
    <citation type="submission" date="2015-08" db="UniProtKB">
        <authorList>
            <consortium name="WormBaseParasite"/>
        </authorList>
    </citation>
    <scope>IDENTIFICATION</scope>
</reference>
<sequence length="348" mass="39441">MKYLLLVVIVFVFLPQSMGKICPLEDHYVCNKDVSRHSCVCALVKSENPAPEKSCNLVANIIEDKFEASSITFNLDDSSEQFNTFPEVAFKKEVASALKVKVSDIVIVRLRCTDSDKKLTVQFLILKENNTAMQVNVSTLKTVLNEDDDDDDEDDDKKESDDDKDDTNEETENSVDDTEENNDNDSKDASKDEDNDKDDDDDDDDDDDTNEKEDKDGSDSDDDNKDKKSKKNKNDDDDNDDEKSDEDEDNEDDDDESAETILYKQSDFIDSDIIVKKMKTMGHMSQIADLDVDEIEVVKSLYSIENDTTNFVLFIQAVLLIIVVILTCVCGCWMSCKKNDYSDDLQKV</sequence>
<feature type="compositionally biased region" description="Acidic residues" evidence="1">
    <location>
        <begin position="145"/>
        <end position="183"/>
    </location>
</feature>
<feature type="compositionally biased region" description="Acidic residues" evidence="1">
    <location>
        <begin position="235"/>
        <end position="258"/>
    </location>
</feature>
<keyword evidence="2" id="KW-0472">Membrane</keyword>
<keyword evidence="3" id="KW-0732">Signal</keyword>
<proteinExistence type="predicted"/>
<organism evidence="5">
    <name type="scientific">Strongyloides stercoralis</name>
    <name type="common">Threadworm</name>
    <dbReference type="NCBI Taxonomy" id="6248"/>
    <lineage>
        <taxon>Eukaryota</taxon>
        <taxon>Metazoa</taxon>
        <taxon>Ecdysozoa</taxon>
        <taxon>Nematoda</taxon>
        <taxon>Chromadorea</taxon>
        <taxon>Rhabditida</taxon>
        <taxon>Tylenchina</taxon>
        <taxon>Panagrolaimomorpha</taxon>
        <taxon>Strongyloidoidea</taxon>
        <taxon>Strongyloididae</taxon>
        <taxon>Strongyloides</taxon>
    </lineage>
</organism>
<keyword evidence="4" id="KW-1185">Reference proteome</keyword>
<feature type="compositionally biased region" description="Basic and acidic residues" evidence="1">
    <location>
        <begin position="184"/>
        <end position="194"/>
    </location>
</feature>
<accession>A0A0K0EG80</accession>
<feature type="region of interest" description="Disordered" evidence="1">
    <location>
        <begin position="143"/>
        <end position="263"/>
    </location>
</feature>
<evidence type="ECO:0000256" key="1">
    <source>
        <dbReference type="SAM" id="MobiDB-lite"/>
    </source>
</evidence>
<keyword evidence="2" id="KW-1133">Transmembrane helix</keyword>
<feature type="compositionally biased region" description="Acidic residues" evidence="1">
    <location>
        <begin position="195"/>
        <end position="211"/>
    </location>
</feature>
<dbReference type="Proteomes" id="UP000035681">
    <property type="component" value="Unplaced"/>
</dbReference>
<keyword evidence="2" id="KW-0812">Transmembrane</keyword>